<dbReference type="EMBL" id="JQ844253">
    <property type="protein sequence ID" value="AGS53837.1"/>
    <property type="molecule type" value="Genomic_DNA"/>
</dbReference>
<feature type="signal peptide" evidence="2">
    <location>
        <begin position="1"/>
        <end position="25"/>
    </location>
</feature>
<evidence type="ECO:0000256" key="1">
    <source>
        <dbReference type="ARBA" id="ARBA00004196"/>
    </source>
</evidence>
<name>A0A806KGW4_9BACT</name>
<evidence type="ECO:0000256" key="2">
    <source>
        <dbReference type="SAM" id="SignalP"/>
    </source>
</evidence>
<feature type="domain" description="DUF5018" evidence="3">
    <location>
        <begin position="26"/>
        <end position="114"/>
    </location>
</feature>
<feature type="chain" id="PRO_5032355374" description="DUF5018 domain-containing protein" evidence="2">
    <location>
        <begin position="26"/>
        <end position="547"/>
    </location>
</feature>
<dbReference type="Pfam" id="PF16410">
    <property type="entry name" value="DUF5018"/>
    <property type="match status" value="1"/>
</dbReference>
<dbReference type="Pfam" id="PF09479">
    <property type="entry name" value="Flg_new"/>
    <property type="match status" value="1"/>
</dbReference>
<accession>A0A806KGW4</accession>
<dbReference type="Gene3D" id="2.60.40.4270">
    <property type="entry name" value="Listeria-Bacteroides repeat domain"/>
    <property type="match status" value="1"/>
</dbReference>
<evidence type="ECO:0000259" key="3">
    <source>
        <dbReference type="Pfam" id="PF16410"/>
    </source>
</evidence>
<protein>
    <recommendedName>
        <fullName evidence="3">DUF5018 domain-containing protein</fullName>
    </recommendedName>
</protein>
<organism evidence="4">
    <name type="scientific">uncultured bacterium contig00054</name>
    <dbReference type="NCBI Taxonomy" id="1181538"/>
    <lineage>
        <taxon>Bacteria</taxon>
        <taxon>environmental samples</taxon>
    </lineage>
</organism>
<reference evidence="4" key="1">
    <citation type="submission" date="2012-03" db="EMBL/GenBank/DDBJ databases">
        <title>Functional metagenomics reveals considerable lignocellulase gene clusters in the gut microbiome of a wood-feeding higher termite.</title>
        <authorList>
            <person name="Liu N."/>
        </authorList>
    </citation>
    <scope>NUCLEOTIDE SEQUENCE</scope>
</reference>
<dbReference type="InterPro" id="IPR013378">
    <property type="entry name" value="InlB-like_B-rpt"/>
</dbReference>
<comment type="subcellular location">
    <subcellularLocation>
        <location evidence="1">Cell envelope</location>
    </subcellularLocation>
</comment>
<keyword evidence="2" id="KW-0732">Signal</keyword>
<dbReference type="PROSITE" id="PS51257">
    <property type="entry name" value="PROKAR_LIPOPROTEIN"/>
    <property type="match status" value="1"/>
</dbReference>
<dbReference type="Gene3D" id="2.60.40.2340">
    <property type="match status" value="2"/>
</dbReference>
<dbReference type="AlphaFoldDB" id="A0A806KGW4"/>
<dbReference type="GO" id="GO:0030313">
    <property type="term" value="C:cell envelope"/>
    <property type="evidence" value="ECO:0007669"/>
    <property type="project" value="UniProtKB-SubCell"/>
</dbReference>
<dbReference type="InterPro" id="IPR032186">
    <property type="entry name" value="DUF5018"/>
</dbReference>
<dbReference type="InterPro" id="IPR042229">
    <property type="entry name" value="Listeria/Bacterioides_rpt_sf"/>
</dbReference>
<evidence type="ECO:0000313" key="4">
    <source>
        <dbReference type="EMBL" id="AGS53837.1"/>
    </source>
</evidence>
<sequence length="547" mass="57137">MKNSIKLLGLLALAAVIAFSMTACDEGGGEKSDAKAITHFYFPSPVDEEGVIDEDAKTVSVNVPHGTDVTALTPSVTVSPKASYSPKGAQDFSSPVTYTVSAEDGTKQDYTVTVTAASAGASSAKAMLAFSFSSPEATGVIDESAKTVSVHVPHGTAVTSLTPTVTVSPKASYTPHGAQNFTSPVVYRVTAEDASHVEYTVTVTITPAPTGGISLTPSGNHIFTEAHTGYGEQTPYEVTINNDVSHATGALTIALSGANPGSFTLSTTTISDIAANGNASFTVKPNTGLAAGTYTATVTISGANSIHAEFDVSFTVSVPVTYSVTFVLLGGNISGNTANVVTSGIVSGGTVASLPTNPIKENCTFGGWWYGINGQGTQFTTSTTVSANTTVYAKWTMITPKVYFGSYLPPNSLFDGTQFTLDSGVFNTGKVERLLNGEVTTSIIHNDYYGFIGDEAFSEDGGLGIMYTLENQNTVSGSVLYINIAGFYFIATPKSSGDINIRNAAGISVYPSGTWNRDEITINSISYYIHYSSPLLNLNTIDYSIQM</sequence>
<proteinExistence type="predicted"/>